<evidence type="ECO:0000256" key="5">
    <source>
        <dbReference type="ARBA" id="ARBA00022839"/>
    </source>
</evidence>
<organism evidence="9 10">
    <name type="scientific">Ligilactobacillus saerimneri</name>
    <dbReference type="NCBI Taxonomy" id="228229"/>
    <lineage>
        <taxon>Bacteria</taxon>
        <taxon>Bacillati</taxon>
        <taxon>Bacillota</taxon>
        <taxon>Bacilli</taxon>
        <taxon>Lactobacillales</taxon>
        <taxon>Lactobacillaceae</taxon>
        <taxon>Ligilactobacillus</taxon>
    </lineage>
</organism>
<dbReference type="SUPFAM" id="SSF53098">
    <property type="entry name" value="Ribonuclease H-like"/>
    <property type="match status" value="1"/>
</dbReference>
<evidence type="ECO:0000256" key="7">
    <source>
        <dbReference type="ARBA" id="ARBA00070925"/>
    </source>
</evidence>
<dbReference type="InterPro" id="IPR036397">
    <property type="entry name" value="RNaseH_sf"/>
</dbReference>
<keyword evidence="1" id="KW-0808">Transferase</keyword>
<dbReference type="FunFam" id="3.30.420.10:FF:000045">
    <property type="entry name" value="3'-5' exonuclease DinG"/>
    <property type="match status" value="1"/>
</dbReference>
<proteinExistence type="predicted"/>
<evidence type="ECO:0000256" key="6">
    <source>
        <dbReference type="ARBA" id="ARBA00022932"/>
    </source>
</evidence>
<dbReference type="GO" id="GO:0003676">
    <property type="term" value="F:nucleic acid binding"/>
    <property type="evidence" value="ECO:0007669"/>
    <property type="project" value="InterPro"/>
</dbReference>
<evidence type="ECO:0000313" key="10">
    <source>
        <dbReference type="Proteomes" id="UP000510886"/>
    </source>
</evidence>
<keyword evidence="5 9" id="KW-0269">Exonuclease</keyword>
<keyword evidence="6" id="KW-0239">DNA-directed DNA polymerase</keyword>
<dbReference type="GO" id="GO:0006260">
    <property type="term" value="P:DNA replication"/>
    <property type="evidence" value="ECO:0007669"/>
    <property type="project" value="UniProtKB-KW"/>
</dbReference>
<keyword evidence="3" id="KW-0235">DNA replication</keyword>
<dbReference type="PANTHER" id="PTHR30231:SF42">
    <property type="entry name" value="EXONUCLEASE"/>
    <property type="match status" value="1"/>
</dbReference>
<dbReference type="GO" id="GO:0008408">
    <property type="term" value="F:3'-5' exonuclease activity"/>
    <property type="evidence" value="ECO:0007669"/>
    <property type="project" value="TreeGrafter"/>
</dbReference>
<sequence length="177" mass="19975">MNFVALDFETANPKRNSPCSIALAIVRNSQIVDQFYSLIKPQGDFFWRNTRVHGITATDVVKAPSFVELWPHIQGLFTPDNLIVAHNAPFDVSVLKATTNLYNIPEPHFLTLDTVKTSKFFFPDLPNHKLPTITKQLSIELTNHHNALADCHACAAILLYQAQHFDPQIIQNFIKPA</sequence>
<dbReference type="KEGG" id="lsw:GTO87_06800"/>
<dbReference type="CDD" id="cd06130">
    <property type="entry name" value="DNA_pol_III_epsilon_like"/>
    <property type="match status" value="1"/>
</dbReference>
<dbReference type="GO" id="GO:0005829">
    <property type="term" value="C:cytosol"/>
    <property type="evidence" value="ECO:0007669"/>
    <property type="project" value="TreeGrafter"/>
</dbReference>
<evidence type="ECO:0000256" key="1">
    <source>
        <dbReference type="ARBA" id="ARBA00022679"/>
    </source>
</evidence>
<dbReference type="EMBL" id="CP047418">
    <property type="protein sequence ID" value="QLL78323.1"/>
    <property type="molecule type" value="Genomic_DNA"/>
</dbReference>
<keyword evidence="5 9" id="KW-0378">Hydrolase</keyword>
<dbReference type="RefSeq" id="WP_180848567.1">
    <property type="nucleotide sequence ID" value="NZ_CP047418.1"/>
</dbReference>
<evidence type="ECO:0000313" key="9">
    <source>
        <dbReference type="EMBL" id="QLL78323.1"/>
    </source>
</evidence>
<dbReference type="PANTHER" id="PTHR30231">
    <property type="entry name" value="DNA POLYMERASE III SUBUNIT EPSILON"/>
    <property type="match status" value="1"/>
</dbReference>
<dbReference type="Proteomes" id="UP000510886">
    <property type="component" value="Chromosome"/>
</dbReference>
<evidence type="ECO:0000256" key="4">
    <source>
        <dbReference type="ARBA" id="ARBA00022722"/>
    </source>
</evidence>
<dbReference type="InterPro" id="IPR012337">
    <property type="entry name" value="RNaseH-like_sf"/>
</dbReference>
<gene>
    <name evidence="9" type="ORF">GTO87_06800</name>
</gene>
<dbReference type="InterPro" id="IPR013520">
    <property type="entry name" value="Ribonucl_H"/>
</dbReference>
<dbReference type="Pfam" id="PF00929">
    <property type="entry name" value="RNase_T"/>
    <property type="match status" value="1"/>
</dbReference>
<name>A0A7H9EKS4_9LACO</name>
<evidence type="ECO:0000259" key="8">
    <source>
        <dbReference type="SMART" id="SM00479"/>
    </source>
</evidence>
<evidence type="ECO:0000256" key="2">
    <source>
        <dbReference type="ARBA" id="ARBA00022695"/>
    </source>
</evidence>
<accession>A0A7H9EKS4</accession>
<dbReference type="Gene3D" id="3.30.420.10">
    <property type="entry name" value="Ribonuclease H-like superfamily/Ribonuclease H"/>
    <property type="match status" value="1"/>
</dbReference>
<evidence type="ECO:0000256" key="3">
    <source>
        <dbReference type="ARBA" id="ARBA00022705"/>
    </source>
</evidence>
<reference evidence="9 10" key="1">
    <citation type="submission" date="2020-01" db="EMBL/GenBank/DDBJ databases">
        <title>Complete and circular genome sequences of six lactobacillus isolates from horses.</title>
        <authorList>
            <person name="Hassan H.M."/>
        </authorList>
    </citation>
    <scope>NUCLEOTIDE SEQUENCE [LARGE SCALE GENOMIC DNA]</scope>
    <source>
        <strain evidence="9 10">1A</strain>
    </source>
</reference>
<dbReference type="AlphaFoldDB" id="A0A7H9EKS4"/>
<keyword evidence="4" id="KW-0540">Nuclease</keyword>
<keyword evidence="2" id="KW-0548">Nucleotidyltransferase</keyword>
<dbReference type="GO" id="GO:0003887">
    <property type="term" value="F:DNA-directed DNA polymerase activity"/>
    <property type="evidence" value="ECO:0007669"/>
    <property type="project" value="UniProtKB-KW"/>
</dbReference>
<dbReference type="SMART" id="SM00479">
    <property type="entry name" value="EXOIII"/>
    <property type="match status" value="1"/>
</dbReference>
<protein>
    <recommendedName>
        <fullName evidence="7">DNA polymerase III polC-type</fullName>
    </recommendedName>
</protein>
<feature type="domain" description="Exonuclease" evidence="8">
    <location>
        <begin position="2"/>
        <end position="167"/>
    </location>
</feature>